<sequence>MADESLLKEKTPAQLKKEAEKAAKLAKFEEKQKKTEAAKAAAAKNESATAAKKKAKAAKEVVNYIADHPIGAKKNTSRGLPTAYDPKFVEKAWYEWWEAEGMFKPEYNEHAGQEPFVVCIPPPNVTGTLHLGHALATSVEDTVARYQRMLGKKVLYNPGCDHSGIATQIVVEKKLQRERGQSRHDLGREKFLDEVWKYKNEKGHIIYEQFRKMGASTDWDRAVFTMDPKVKRAVNEAFIRMHEKGTIHRANRLVNWSCTLRSAISDIEVEKIEIGGATMLSVPGYDQKIEFGIIESFAYPLVDSDEQIIVATTRLETMLGDVAVCVHPTDQRYTHLIGKKIRHPFISGREMTILADDFVEKDFGTGCVKITPAHDPTDYEVGQRHSLPFITILTDEGLITEGCGQFSGMKRFEARGKLAEELTKLGLYHGKKDNPMAVPICTRSKDIVEPKLKSQWFVKCDEMAKKAVEAVESGALKLMPNFHVATWNRWLENIRDWCISRQLWWGHRIPAYFVQFTKEAGKANGDNSDNEYWVSAGTEQEARAKAAKKFNVKEEHIILEWDEDVLDTWFSSGMWPFVVMGWPEKTSDMSKYFPGHFMNTGHDIIFFWIARMVFMSQELTGQLPFNDVFFHAMIRDCHGRKMSKSLGNVIDPMNVIQGIDLAGLNAELEKGNLDAKEIVIAKAGQVADYPNGIPECGTDALRFGLMAYTGQGRDINLDVSRVQSYRYFCNKMWQAVKFSMMHLGENFKPIELSELKIGDNVADKYIISKLAFAVRKVNESFESYKFDQVTTAIYNFWLYDLCDFYLEAIKPTMWDGTDGEKEGIRQILYWCIFTGLQLIAPLMPFISEELWQRLPKVESEKAASIHVSKYPLAEKYQFEDEKAESLIAKVFVVITATRSLRAECKTIGKSKADLFVAVDDQDKTKELAGFEKLIGTLCSAEKVVIGKEGPSDYTFAPTTDEKIKVGLDLTKPYFEQRDTEVRAIHLCEAPGAFILAFNYFLGNSELSKDGSYKWFMNTLKQASNSTALGDDFGIIESFPERMMYGADGTGNLLNFDEAYIKKIAEGGKFDIVTADGSFDCTDDPANQEMTVYPLIAKEVEVAMGLLKDNVLNSTINCLINPCLSYKKYCKLASHCIINNCRSSGCYAIYYDKNWMEINPTYCNSKKNQTPLQGYQIPRKMLNTHKTVIFPKVPLNSFYYQDISLTKPGTCNKDLMNHGEIIQLCYTECHLDKDCSGHYKCCNNGCGKLCTNKYVKEPRNYLNVPVVVTKPNIRKQS</sequence>
<evidence type="ECO:0000313" key="1">
    <source>
        <dbReference type="Proteomes" id="UP000095286"/>
    </source>
</evidence>
<proteinExistence type="predicted"/>
<name>A0AC35TQU7_9BILA</name>
<organism evidence="1 2">
    <name type="scientific">Rhabditophanes sp. KR3021</name>
    <dbReference type="NCBI Taxonomy" id="114890"/>
    <lineage>
        <taxon>Eukaryota</taxon>
        <taxon>Metazoa</taxon>
        <taxon>Ecdysozoa</taxon>
        <taxon>Nematoda</taxon>
        <taxon>Chromadorea</taxon>
        <taxon>Rhabditida</taxon>
        <taxon>Tylenchina</taxon>
        <taxon>Panagrolaimomorpha</taxon>
        <taxon>Strongyloidoidea</taxon>
        <taxon>Alloionematidae</taxon>
        <taxon>Rhabditophanes</taxon>
    </lineage>
</organism>
<evidence type="ECO:0000313" key="2">
    <source>
        <dbReference type="WBParaSite" id="RSKR_0000310500.1"/>
    </source>
</evidence>
<dbReference type="WBParaSite" id="RSKR_0000310500.1">
    <property type="protein sequence ID" value="RSKR_0000310500.1"/>
    <property type="gene ID" value="RSKR_0000310500"/>
</dbReference>
<accession>A0AC35TQU7</accession>
<protein>
    <submittedName>
        <fullName evidence="2">Valine--tRNA ligase</fullName>
    </submittedName>
</protein>
<reference evidence="2" key="1">
    <citation type="submission" date="2016-11" db="UniProtKB">
        <authorList>
            <consortium name="WormBaseParasite"/>
        </authorList>
    </citation>
    <scope>IDENTIFICATION</scope>
    <source>
        <strain evidence="2">KR3021</strain>
    </source>
</reference>
<dbReference type="Proteomes" id="UP000095286">
    <property type="component" value="Unplaced"/>
</dbReference>